<evidence type="ECO:0000313" key="3">
    <source>
        <dbReference type="Proteomes" id="UP000319213"/>
    </source>
</evidence>
<feature type="compositionally biased region" description="Pro residues" evidence="1">
    <location>
        <begin position="162"/>
        <end position="173"/>
    </location>
</feature>
<accession>A0A543J405</accession>
<dbReference type="Proteomes" id="UP000319213">
    <property type="component" value="Unassembled WGS sequence"/>
</dbReference>
<dbReference type="EMBL" id="VFPQ01000001">
    <property type="protein sequence ID" value="TQM77542.1"/>
    <property type="molecule type" value="Genomic_DNA"/>
</dbReference>
<keyword evidence="3" id="KW-1185">Reference proteome</keyword>
<dbReference type="AlphaFoldDB" id="A0A543J405"/>
<name>A0A543J405_9ACTN</name>
<evidence type="ECO:0000313" key="2">
    <source>
        <dbReference type="EMBL" id="TQM77542.1"/>
    </source>
</evidence>
<gene>
    <name evidence="2" type="ORF">FHX40_4307</name>
</gene>
<protein>
    <submittedName>
        <fullName evidence="2">Uncharacterized protein</fullName>
    </submittedName>
</protein>
<proteinExistence type="predicted"/>
<comment type="caution">
    <text evidence="2">The sequence shown here is derived from an EMBL/GenBank/DDBJ whole genome shotgun (WGS) entry which is preliminary data.</text>
</comment>
<reference evidence="2 3" key="1">
    <citation type="submission" date="2019-06" db="EMBL/GenBank/DDBJ databases">
        <title>Sequencing the genomes of 1000 actinobacteria strains.</title>
        <authorList>
            <person name="Klenk H.-P."/>
        </authorList>
    </citation>
    <scope>NUCLEOTIDE SEQUENCE [LARGE SCALE GENOMIC DNA]</scope>
    <source>
        <strain evidence="2 3">DSM 43186</strain>
    </source>
</reference>
<evidence type="ECO:0000256" key="1">
    <source>
        <dbReference type="SAM" id="MobiDB-lite"/>
    </source>
</evidence>
<organism evidence="2 3">
    <name type="scientific">Thermopolyspora flexuosa</name>
    <dbReference type="NCBI Taxonomy" id="103836"/>
    <lineage>
        <taxon>Bacteria</taxon>
        <taxon>Bacillati</taxon>
        <taxon>Actinomycetota</taxon>
        <taxon>Actinomycetes</taxon>
        <taxon>Streptosporangiales</taxon>
        <taxon>Streptosporangiaceae</taxon>
        <taxon>Thermopolyspora</taxon>
    </lineage>
</organism>
<sequence>MSGLDARLKKLHALKDAVVEDAPREEERRIPLQDLFDSPDLGEELLAAITAYDDARERALAAVEQARRDLLRRVKSEIGKEFRRVKEAEEKVADSCGSPQQIAALLSEMKPTLERSASSKDRIVAILEDIRGAVVPGGETAAAAGAASDAGPGTPVTGDSPGSPPSAEPPPGEGQPDDPSNASAEGPDEAPPAGGSKS</sequence>
<feature type="region of interest" description="Disordered" evidence="1">
    <location>
        <begin position="140"/>
        <end position="198"/>
    </location>
</feature>
<feature type="compositionally biased region" description="Low complexity" evidence="1">
    <location>
        <begin position="140"/>
        <end position="154"/>
    </location>
</feature>